<dbReference type="InterPro" id="IPR009057">
    <property type="entry name" value="Homeodomain-like_sf"/>
</dbReference>
<dbReference type="Pfam" id="PF02311">
    <property type="entry name" value="AraC_binding"/>
    <property type="match status" value="1"/>
</dbReference>
<proteinExistence type="predicted"/>
<dbReference type="Gene3D" id="2.60.120.10">
    <property type="entry name" value="Jelly Rolls"/>
    <property type="match status" value="1"/>
</dbReference>
<dbReference type="InterPro" id="IPR018060">
    <property type="entry name" value="HTH_AraC"/>
</dbReference>
<keyword evidence="2" id="KW-0238">DNA-binding</keyword>
<accession>A0A329MMU8</accession>
<dbReference type="InterPro" id="IPR014710">
    <property type="entry name" value="RmlC-like_jellyroll"/>
</dbReference>
<evidence type="ECO:0000256" key="1">
    <source>
        <dbReference type="ARBA" id="ARBA00023015"/>
    </source>
</evidence>
<dbReference type="PANTHER" id="PTHR43280:SF28">
    <property type="entry name" value="HTH-TYPE TRANSCRIPTIONAL ACTIVATOR RHAS"/>
    <property type="match status" value="1"/>
</dbReference>
<evidence type="ECO:0000259" key="4">
    <source>
        <dbReference type="PROSITE" id="PS01124"/>
    </source>
</evidence>
<comment type="caution">
    <text evidence="5">The sequence shown here is derived from an EMBL/GenBank/DDBJ whole genome shotgun (WGS) entry which is preliminary data.</text>
</comment>
<dbReference type="PROSITE" id="PS00041">
    <property type="entry name" value="HTH_ARAC_FAMILY_1"/>
    <property type="match status" value="1"/>
</dbReference>
<dbReference type="InterPro" id="IPR018062">
    <property type="entry name" value="HTH_AraC-typ_CS"/>
</dbReference>
<name>A0A329MMU8_9BACL</name>
<keyword evidence="6" id="KW-1185">Reference proteome</keyword>
<organism evidence="5 6">
    <name type="scientific">Paenibacillus contaminans</name>
    <dbReference type="NCBI Taxonomy" id="450362"/>
    <lineage>
        <taxon>Bacteria</taxon>
        <taxon>Bacillati</taxon>
        <taxon>Bacillota</taxon>
        <taxon>Bacilli</taxon>
        <taxon>Bacillales</taxon>
        <taxon>Paenibacillaceae</taxon>
        <taxon>Paenibacillus</taxon>
    </lineage>
</organism>
<dbReference type="Pfam" id="PF12833">
    <property type="entry name" value="HTH_18"/>
    <property type="match status" value="1"/>
</dbReference>
<dbReference type="RefSeq" id="WP_113030975.1">
    <property type="nucleotide sequence ID" value="NZ_QMFB01000005.1"/>
</dbReference>
<dbReference type="SUPFAM" id="SSF51215">
    <property type="entry name" value="Regulatory protein AraC"/>
    <property type="match status" value="1"/>
</dbReference>
<dbReference type="InterPro" id="IPR003313">
    <property type="entry name" value="AraC-bd"/>
</dbReference>
<dbReference type="GO" id="GO:0003700">
    <property type="term" value="F:DNA-binding transcription factor activity"/>
    <property type="evidence" value="ECO:0007669"/>
    <property type="project" value="InterPro"/>
</dbReference>
<feature type="domain" description="HTH araC/xylS-type" evidence="4">
    <location>
        <begin position="206"/>
        <end position="304"/>
    </location>
</feature>
<protein>
    <recommendedName>
        <fullName evidence="4">HTH araC/xylS-type domain-containing protein</fullName>
    </recommendedName>
</protein>
<dbReference type="OrthoDB" id="183331at2"/>
<gene>
    <name evidence="5" type="ORF">DQG23_11475</name>
</gene>
<reference evidence="5 6" key="1">
    <citation type="journal article" date="2009" name="Int. J. Syst. Evol. Microbiol.">
        <title>Paenibacillus contaminans sp. nov., isolated from a contaminated laboratory plate.</title>
        <authorList>
            <person name="Chou J.H."/>
            <person name="Lee J.H."/>
            <person name="Lin M.C."/>
            <person name="Chang P.S."/>
            <person name="Arun A.B."/>
            <person name="Young C.C."/>
            <person name="Chen W.M."/>
        </authorList>
    </citation>
    <scope>NUCLEOTIDE SEQUENCE [LARGE SCALE GENOMIC DNA]</scope>
    <source>
        <strain evidence="5 6">CKOBP-6</strain>
    </source>
</reference>
<dbReference type="SMART" id="SM00342">
    <property type="entry name" value="HTH_ARAC"/>
    <property type="match status" value="1"/>
</dbReference>
<dbReference type="PANTHER" id="PTHR43280">
    <property type="entry name" value="ARAC-FAMILY TRANSCRIPTIONAL REGULATOR"/>
    <property type="match status" value="1"/>
</dbReference>
<keyword evidence="3" id="KW-0804">Transcription</keyword>
<evidence type="ECO:0000256" key="3">
    <source>
        <dbReference type="ARBA" id="ARBA00023163"/>
    </source>
</evidence>
<dbReference type="Proteomes" id="UP000250369">
    <property type="component" value="Unassembled WGS sequence"/>
</dbReference>
<dbReference type="PROSITE" id="PS01124">
    <property type="entry name" value="HTH_ARAC_FAMILY_2"/>
    <property type="match status" value="1"/>
</dbReference>
<evidence type="ECO:0000256" key="2">
    <source>
        <dbReference type="ARBA" id="ARBA00023125"/>
    </source>
</evidence>
<dbReference type="EMBL" id="QMFB01000005">
    <property type="protein sequence ID" value="RAV21271.1"/>
    <property type="molecule type" value="Genomic_DNA"/>
</dbReference>
<dbReference type="AlphaFoldDB" id="A0A329MMU8"/>
<evidence type="ECO:0000313" key="6">
    <source>
        <dbReference type="Proteomes" id="UP000250369"/>
    </source>
</evidence>
<dbReference type="GO" id="GO:0043565">
    <property type="term" value="F:sequence-specific DNA binding"/>
    <property type="evidence" value="ECO:0007669"/>
    <property type="project" value="InterPro"/>
</dbReference>
<dbReference type="InterPro" id="IPR037923">
    <property type="entry name" value="HTH-like"/>
</dbReference>
<dbReference type="Gene3D" id="1.10.10.60">
    <property type="entry name" value="Homeodomain-like"/>
    <property type="match status" value="2"/>
</dbReference>
<evidence type="ECO:0000313" key="5">
    <source>
        <dbReference type="EMBL" id="RAV21271.1"/>
    </source>
</evidence>
<sequence length="306" mass="36400">MRFDQLDKEEYRDILMYRLEENDHGDYPFYIRRYILENDLVHTRHRHDYFQIYYITRGQLKHRIHDKEYEMIKGDLFVLPPYVPHSVENYDHVSCEVIELEFKPEFINQSFAGDVDIQSFVDFMYIEPAMVQESKLRQRLSLAGKMEGDAESILNDILYEFNGKKPGFELMAKALMLKLLAMVGREAAPECHRSDNLVDKHRESVLRVVKYLEEHYAEKIYLEDAVKVSLLSHTAFCNVFRNVTQKSFTRYLNELRVSKAKEYLKKTDIKMIDICSKTGFDNVTHFNRTFKQLTSMTPKAYKQVNR</sequence>
<dbReference type="SUPFAM" id="SSF46689">
    <property type="entry name" value="Homeodomain-like"/>
    <property type="match status" value="1"/>
</dbReference>
<keyword evidence="1" id="KW-0805">Transcription regulation</keyword>